<name>A0AAE4ALV5_9FIRM</name>
<comment type="caution">
    <text evidence="1">The sequence shown here is derived from an EMBL/GenBank/DDBJ whole genome shotgun (WGS) entry which is preliminary data.</text>
</comment>
<accession>A0AAE4ALV5</accession>
<evidence type="ECO:0000313" key="2">
    <source>
        <dbReference type="Proteomes" id="UP001241537"/>
    </source>
</evidence>
<evidence type="ECO:0000313" key="1">
    <source>
        <dbReference type="EMBL" id="MDQ0153580.1"/>
    </source>
</evidence>
<keyword evidence="2" id="KW-1185">Reference proteome</keyword>
<dbReference type="EMBL" id="JAUSTO010000024">
    <property type="protein sequence ID" value="MDQ0153580.1"/>
    <property type="molecule type" value="Genomic_DNA"/>
</dbReference>
<protein>
    <submittedName>
        <fullName evidence="1">Ribosomal protein S27E</fullName>
    </submittedName>
</protein>
<dbReference type="GO" id="GO:0005840">
    <property type="term" value="C:ribosome"/>
    <property type="evidence" value="ECO:0007669"/>
    <property type="project" value="UniProtKB-KW"/>
</dbReference>
<dbReference type="RefSeq" id="WP_106613189.1">
    <property type="nucleotide sequence ID" value="NZ_JAUSTO010000024.1"/>
</dbReference>
<keyword evidence="1" id="KW-0689">Ribosomal protein</keyword>
<gene>
    <name evidence="1" type="ORF">J2S20_002301</name>
</gene>
<dbReference type="AlphaFoldDB" id="A0AAE4ALV5"/>
<organism evidence="1 2">
    <name type="scientific">Moryella indoligenes</name>
    <dbReference type="NCBI Taxonomy" id="371674"/>
    <lineage>
        <taxon>Bacteria</taxon>
        <taxon>Bacillati</taxon>
        <taxon>Bacillota</taxon>
        <taxon>Clostridia</taxon>
        <taxon>Lachnospirales</taxon>
        <taxon>Lachnospiraceae</taxon>
        <taxon>Moryella</taxon>
    </lineage>
</organism>
<reference evidence="1" key="1">
    <citation type="submission" date="2023-07" db="EMBL/GenBank/DDBJ databases">
        <title>Genomic Encyclopedia of Type Strains, Phase IV (KMG-IV): sequencing the most valuable type-strain genomes for metagenomic binning, comparative biology and taxonomic classification.</title>
        <authorList>
            <person name="Goeker M."/>
        </authorList>
    </citation>
    <scope>NUCLEOTIDE SEQUENCE</scope>
    <source>
        <strain evidence="1">DSM 19659</strain>
    </source>
</reference>
<dbReference type="Proteomes" id="UP001241537">
    <property type="component" value="Unassembled WGS sequence"/>
</dbReference>
<sequence>MKESVLMMMKMKPAMQKESKGYLVHCPQCGQFLMVLSKGEAVIHCPQCGTDKKAVIRGGRITIYELTGRSEAVALQSCGHGRVGR</sequence>
<proteinExistence type="predicted"/>
<keyword evidence="1" id="KW-0687">Ribonucleoprotein</keyword>